<protein>
    <submittedName>
        <fullName evidence="1">Uncharacterized protein</fullName>
    </submittedName>
</protein>
<evidence type="ECO:0000313" key="1">
    <source>
        <dbReference type="EMBL" id="CDW24552.1"/>
    </source>
</evidence>
<name>A0A0K2TG39_LEPSM</name>
<proteinExistence type="predicted"/>
<sequence length="83" mass="9271">MGIAKCSRSMVFNMSKMEKNKEDISMKAKSGEHNLKKDSEFLYSLATKILEDPSKMMNCLLNNICVSAKPIRRALKADLGLSS</sequence>
<dbReference type="EMBL" id="HACA01007191">
    <property type="protein sequence ID" value="CDW24552.1"/>
    <property type="molecule type" value="Transcribed_RNA"/>
</dbReference>
<accession>A0A0K2TG39</accession>
<dbReference type="AlphaFoldDB" id="A0A0K2TG39"/>
<reference evidence="1" key="1">
    <citation type="submission" date="2014-05" db="EMBL/GenBank/DDBJ databases">
        <authorList>
            <person name="Chronopoulou M."/>
        </authorList>
    </citation>
    <scope>NUCLEOTIDE SEQUENCE</scope>
    <source>
        <tissue evidence="1">Whole organism</tissue>
    </source>
</reference>
<organism evidence="1">
    <name type="scientific">Lepeophtheirus salmonis</name>
    <name type="common">Salmon louse</name>
    <name type="synonym">Caligus salmonis</name>
    <dbReference type="NCBI Taxonomy" id="72036"/>
    <lineage>
        <taxon>Eukaryota</taxon>
        <taxon>Metazoa</taxon>
        <taxon>Ecdysozoa</taxon>
        <taxon>Arthropoda</taxon>
        <taxon>Crustacea</taxon>
        <taxon>Multicrustacea</taxon>
        <taxon>Hexanauplia</taxon>
        <taxon>Copepoda</taxon>
        <taxon>Siphonostomatoida</taxon>
        <taxon>Caligidae</taxon>
        <taxon>Lepeophtheirus</taxon>
    </lineage>
</organism>